<sequence length="71" mass="7754">MWLHVRQNISLAVWLTAATRSFVVDDCDKCKLIGLDLEGTIGESRRGLIPLSSRCTAGGSKEPNRALSEPI</sequence>
<evidence type="ECO:0000313" key="1">
    <source>
        <dbReference type="EMBL" id="QDU29039.1"/>
    </source>
</evidence>
<proteinExistence type="predicted"/>
<dbReference type="KEGG" id="aagg:ETAA8_41460"/>
<evidence type="ECO:0000313" key="2">
    <source>
        <dbReference type="Proteomes" id="UP000315017"/>
    </source>
</evidence>
<protein>
    <submittedName>
        <fullName evidence="1">Uncharacterized protein</fullName>
    </submittedName>
</protein>
<name>A0A517YFP8_9BACT</name>
<keyword evidence="2" id="KW-1185">Reference proteome</keyword>
<reference evidence="1 2" key="1">
    <citation type="submission" date="2019-02" db="EMBL/GenBank/DDBJ databases">
        <title>Deep-cultivation of Planctomycetes and their phenomic and genomic characterization uncovers novel biology.</title>
        <authorList>
            <person name="Wiegand S."/>
            <person name="Jogler M."/>
            <person name="Boedeker C."/>
            <person name="Pinto D."/>
            <person name="Vollmers J."/>
            <person name="Rivas-Marin E."/>
            <person name="Kohn T."/>
            <person name="Peeters S.H."/>
            <person name="Heuer A."/>
            <person name="Rast P."/>
            <person name="Oberbeckmann S."/>
            <person name="Bunk B."/>
            <person name="Jeske O."/>
            <person name="Meyerdierks A."/>
            <person name="Storesund J.E."/>
            <person name="Kallscheuer N."/>
            <person name="Luecker S."/>
            <person name="Lage O.M."/>
            <person name="Pohl T."/>
            <person name="Merkel B.J."/>
            <person name="Hornburger P."/>
            <person name="Mueller R.-W."/>
            <person name="Bruemmer F."/>
            <person name="Labrenz M."/>
            <person name="Spormann A.M."/>
            <person name="Op den Camp H."/>
            <person name="Overmann J."/>
            <person name="Amann R."/>
            <person name="Jetten M.S.M."/>
            <person name="Mascher T."/>
            <person name="Medema M.H."/>
            <person name="Devos D.P."/>
            <person name="Kaster A.-K."/>
            <person name="Ovreas L."/>
            <person name="Rohde M."/>
            <person name="Galperin M.Y."/>
            <person name="Jogler C."/>
        </authorList>
    </citation>
    <scope>NUCLEOTIDE SEQUENCE [LARGE SCALE GENOMIC DNA]</scope>
    <source>
        <strain evidence="1 2">ETA_A8</strain>
    </source>
</reference>
<dbReference type="EMBL" id="CP036274">
    <property type="protein sequence ID" value="QDU29039.1"/>
    <property type="molecule type" value="Genomic_DNA"/>
</dbReference>
<dbReference type="AlphaFoldDB" id="A0A517YFP8"/>
<accession>A0A517YFP8</accession>
<organism evidence="1 2">
    <name type="scientific">Anatilimnocola aggregata</name>
    <dbReference type="NCBI Taxonomy" id="2528021"/>
    <lineage>
        <taxon>Bacteria</taxon>
        <taxon>Pseudomonadati</taxon>
        <taxon>Planctomycetota</taxon>
        <taxon>Planctomycetia</taxon>
        <taxon>Pirellulales</taxon>
        <taxon>Pirellulaceae</taxon>
        <taxon>Anatilimnocola</taxon>
    </lineage>
</organism>
<dbReference type="Proteomes" id="UP000315017">
    <property type="component" value="Chromosome"/>
</dbReference>
<gene>
    <name evidence="1" type="ORF">ETAA8_41460</name>
</gene>